<dbReference type="SFLD" id="SFLDG01129">
    <property type="entry name" value="C1.5:_HAD__Beta-PGM__Phosphata"/>
    <property type="match status" value="1"/>
</dbReference>
<dbReference type="InterPro" id="IPR050155">
    <property type="entry name" value="HAD-like_hydrolase_sf"/>
</dbReference>
<keyword evidence="5" id="KW-0378">Hydrolase</keyword>
<keyword evidence="6" id="KW-1185">Reference proteome</keyword>
<dbReference type="EMBL" id="PGTY01000002">
    <property type="protein sequence ID" value="PJI86297.1"/>
    <property type="molecule type" value="Genomic_DNA"/>
</dbReference>
<evidence type="ECO:0000313" key="6">
    <source>
        <dbReference type="Proteomes" id="UP000228531"/>
    </source>
</evidence>
<accession>A0A2M8W5V0</accession>
<evidence type="ECO:0000256" key="1">
    <source>
        <dbReference type="ARBA" id="ARBA00000830"/>
    </source>
</evidence>
<comment type="similarity">
    <text evidence="3">Belongs to the HAD-like hydrolase superfamily. CbbY/CbbZ/Gph/YieH family.</text>
</comment>
<dbReference type="RefSeq" id="WP_100368598.1">
    <property type="nucleotide sequence ID" value="NZ_PGTY01000002.1"/>
</dbReference>
<organism evidence="5 6">
    <name type="scientific">Yoonia maricola</name>
    <dbReference type="NCBI Taxonomy" id="420999"/>
    <lineage>
        <taxon>Bacteria</taxon>
        <taxon>Pseudomonadati</taxon>
        <taxon>Pseudomonadota</taxon>
        <taxon>Alphaproteobacteria</taxon>
        <taxon>Rhodobacterales</taxon>
        <taxon>Paracoccaceae</taxon>
        <taxon>Yoonia</taxon>
    </lineage>
</organism>
<proteinExistence type="inferred from homology"/>
<dbReference type="InterPro" id="IPR041492">
    <property type="entry name" value="HAD_2"/>
</dbReference>
<dbReference type="EC" id="3.1.3.18" evidence="4"/>
<dbReference type="GO" id="GO:0008967">
    <property type="term" value="F:phosphoglycolate phosphatase activity"/>
    <property type="evidence" value="ECO:0007669"/>
    <property type="project" value="UniProtKB-EC"/>
</dbReference>
<dbReference type="AlphaFoldDB" id="A0A2M8W5V0"/>
<dbReference type="SFLD" id="SFLDS00003">
    <property type="entry name" value="Haloacid_Dehalogenase"/>
    <property type="match status" value="1"/>
</dbReference>
<dbReference type="PANTHER" id="PTHR43434">
    <property type="entry name" value="PHOSPHOGLYCOLATE PHOSPHATASE"/>
    <property type="match status" value="1"/>
</dbReference>
<comment type="caution">
    <text evidence="5">The sequence shown here is derived from an EMBL/GenBank/DDBJ whole genome shotgun (WGS) entry which is preliminary data.</text>
</comment>
<evidence type="ECO:0000256" key="3">
    <source>
        <dbReference type="ARBA" id="ARBA00006171"/>
    </source>
</evidence>
<dbReference type="NCBIfam" id="TIGR01509">
    <property type="entry name" value="HAD-SF-IA-v3"/>
    <property type="match status" value="1"/>
</dbReference>
<comment type="catalytic activity">
    <reaction evidence="1">
        <text>2-phosphoglycolate + H2O = glycolate + phosphate</text>
        <dbReference type="Rhea" id="RHEA:14369"/>
        <dbReference type="ChEBI" id="CHEBI:15377"/>
        <dbReference type="ChEBI" id="CHEBI:29805"/>
        <dbReference type="ChEBI" id="CHEBI:43474"/>
        <dbReference type="ChEBI" id="CHEBI:58033"/>
        <dbReference type="EC" id="3.1.3.18"/>
    </reaction>
</comment>
<evidence type="ECO:0000313" key="5">
    <source>
        <dbReference type="EMBL" id="PJI86297.1"/>
    </source>
</evidence>
<dbReference type="Pfam" id="PF13419">
    <property type="entry name" value="HAD_2"/>
    <property type="match status" value="1"/>
</dbReference>
<dbReference type="PANTHER" id="PTHR43434:SF1">
    <property type="entry name" value="PHOSPHOGLYCOLATE PHOSPHATASE"/>
    <property type="match status" value="1"/>
</dbReference>
<dbReference type="SUPFAM" id="SSF56784">
    <property type="entry name" value="HAD-like"/>
    <property type="match status" value="1"/>
</dbReference>
<protein>
    <recommendedName>
        <fullName evidence="4">phosphoglycolate phosphatase</fullName>
        <ecNumber evidence="4">3.1.3.18</ecNumber>
    </recommendedName>
</protein>
<name>A0A2M8W5V0_9RHOB</name>
<dbReference type="PRINTS" id="PR00413">
    <property type="entry name" value="HADHALOGNASE"/>
</dbReference>
<sequence>MTLELVIFDCDGMLVDTEAVTNRIIADFLEQYGLTIAEDEIVTLFSGGTMASVGVEATKRGAKLPEGWLDEIYSVVFDALRQGVAVIAGVEDLIDQLMAKGIAIAIASNGPMQKMEITLRPSGLWQRFEGRIYSGHQYAPKPKPDMLYQIMADAGVMPAQTVMIDDMPSGCRAAQAAGVRCFGYVADGDPARLDGTGAIKVWSMAEVADLLRAAS</sequence>
<dbReference type="Proteomes" id="UP000228531">
    <property type="component" value="Unassembled WGS sequence"/>
</dbReference>
<dbReference type="InterPro" id="IPR023214">
    <property type="entry name" value="HAD_sf"/>
</dbReference>
<comment type="pathway">
    <text evidence="2">Organic acid metabolism; glycolate biosynthesis; glycolate from 2-phosphoglycolate: step 1/1.</text>
</comment>
<reference evidence="5 6" key="1">
    <citation type="submission" date="2017-11" db="EMBL/GenBank/DDBJ databases">
        <title>Genomic Encyclopedia of Archaeal and Bacterial Type Strains, Phase II (KMG-II): From Individual Species to Whole Genera.</title>
        <authorList>
            <person name="Goeker M."/>
        </authorList>
    </citation>
    <scope>NUCLEOTIDE SEQUENCE [LARGE SCALE GENOMIC DNA]</scope>
    <source>
        <strain evidence="5 6">DSM 29128</strain>
    </source>
</reference>
<dbReference type="GO" id="GO:0006281">
    <property type="term" value="P:DNA repair"/>
    <property type="evidence" value="ECO:0007669"/>
    <property type="project" value="TreeGrafter"/>
</dbReference>
<dbReference type="InterPro" id="IPR023198">
    <property type="entry name" value="PGP-like_dom2"/>
</dbReference>
<evidence type="ECO:0000256" key="4">
    <source>
        <dbReference type="ARBA" id="ARBA00013078"/>
    </source>
</evidence>
<dbReference type="Gene3D" id="3.40.50.1000">
    <property type="entry name" value="HAD superfamily/HAD-like"/>
    <property type="match status" value="1"/>
</dbReference>
<evidence type="ECO:0000256" key="2">
    <source>
        <dbReference type="ARBA" id="ARBA00004818"/>
    </source>
</evidence>
<dbReference type="InterPro" id="IPR006439">
    <property type="entry name" value="HAD-SF_hydro_IA"/>
</dbReference>
<dbReference type="InterPro" id="IPR036412">
    <property type="entry name" value="HAD-like_sf"/>
</dbReference>
<dbReference type="Gene3D" id="1.10.150.240">
    <property type="entry name" value="Putative phosphatase, domain 2"/>
    <property type="match status" value="1"/>
</dbReference>
<dbReference type="OrthoDB" id="9797743at2"/>
<gene>
    <name evidence="5" type="ORF">BC777_2665</name>
</gene>